<comment type="caution">
    <text evidence="1">The sequence shown here is derived from an EMBL/GenBank/DDBJ whole genome shotgun (WGS) entry which is preliminary data.</text>
</comment>
<evidence type="ECO:0000313" key="2">
    <source>
        <dbReference type="Proteomes" id="UP001187192"/>
    </source>
</evidence>
<name>A0AA88E1K2_FICCA</name>
<protein>
    <submittedName>
        <fullName evidence="1">Uncharacterized protein</fullName>
    </submittedName>
</protein>
<dbReference type="EMBL" id="BTGU01000315">
    <property type="protein sequence ID" value="GMN66347.1"/>
    <property type="molecule type" value="Genomic_DNA"/>
</dbReference>
<accession>A0AA88E1K2</accession>
<keyword evidence="2" id="KW-1185">Reference proteome</keyword>
<dbReference type="AlphaFoldDB" id="A0AA88E1K2"/>
<dbReference type="Proteomes" id="UP001187192">
    <property type="component" value="Unassembled WGS sequence"/>
</dbReference>
<organism evidence="1 2">
    <name type="scientific">Ficus carica</name>
    <name type="common">Common fig</name>
    <dbReference type="NCBI Taxonomy" id="3494"/>
    <lineage>
        <taxon>Eukaryota</taxon>
        <taxon>Viridiplantae</taxon>
        <taxon>Streptophyta</taxon>
        <taxon>Embryophyta</taxon>
        <taxon>Tracheophyta</taxon>
        <taxon>Spermatophyta</taxon>
        <taxon>Magnoliopsida</taxon>
        <taxon>eudicotyledons</taxon>
        <taxon>Gunneridae</taxon>
        <taxon>Pentapetalae</taxon>
        <taxon>rosids</taxon>
        <taxon>fabids</taxon>
        <taxon>Rosales</taxon>
        <taxon>Moraceae</taxon>
        <taxon>Ficeae</taxon>
        <taxon>Ficus</taxon>
    </lineage>
</organism>
<gene>
    <name evidence="1" type="ORF">TIFTF001_035411</name>
</gene>
<proteinExistence type="predicted"/>
<evidence type="ECO:0000313" key="1">
    <source>
        <dbReference type="EMBL" id="GMN66347.1"/>
    </source>
</evidence>
<sequence>MRWIRSAPEALPKIGHLTFECHNLKDEMKNLIYRGYLWDYAAMEDGKATKGISDRKNDP</sequence>
<reference evidence="1" key="1">
    <citation type="submission" date="2023-07" db="EMBL/GenBank/DDBJ databases">
        <title>draft genome sequence of fig (Ficus carica).</title>
        <authorList>
            <person name="Takahashi T."/>
            <person name="Nishimura K."/>
        </authorList>
    </citation>
    <scope>NUCLEOTIDE SEQUENCE</scope>
</reference>